<gene>
    <name evidence="13" type="ORF">HYDPIDRAFT_171248</name>
</gene>
<keyword evidence="3" id="KW-0808">Transferase</keyword>
<dbReference type="EMBL" id="KN839933">
    <property type="protein sequence ID" value="KIJ58498.1"/>
    <property type="molecule type" value="Genomic_DNA"/>
</dbReference>
<dbReference type="Pfam" id="PF04191">
    <property type="entry name" value="PEMT"/>
    <property type="match status" value="1"/>
</dbReference>
<evidence type="ECO:0000256" key="3">
    <source>
        <dbReference type="ARBA" id="ARBA00022603"/>
    </source>
</evidence>
<feature type="transmembrane region" description="Helical" evidence="12">
    <location>
        <begin position="91"/>
        <end position="109"/>
    </location>
</feature>
<evidence type="ECO:0000256" key="12">
    <source>
        <dbReference type="SAM" id="Phobius"/>
    </source>
</evidence>
<dbReference type="InterPro" id="IPR007318">
    <property type="entry name" value="Phopholipid_MeTrfase"/>
</dbReference>
<keyword evidence="9 12" id="KW-0472">Membrane</keyword>
<keyword evidence="7 12" id="KW-1133">Transmembrane helix</keyword>
<dbReference type="PANTHER" id="PTHR43847">
    <property type="entry name" value="BLL3993 PROTEIN"/>
    <property type="match status" value="1"/>
</dbReference>
<evidence type="ECO:0000256" key="10">
    <source>
        <dbReference type="ARBA" id="ARBA00023209"/>
    </source>
</evidence>
<sequence length="215" mass="23620">MPCSPDTAAALITLSSLPISATQKLRADARSSSPLRLTSHPRTFLGKLITPAHNTVFMLLIIGLPIAVAVGGGKQPAWMRAWALSTPQDSVYGMTLMRGIAGVAFLGVWRSMGWILEHLGSQFHYIARRESSKIVSTGPYAFVRHPMYTALLAQHVLLSLMFWSYIPLGALALSAGAFAIKVPIEEGIIEADPAVGEEYKRYKEDVRWKVIPFVW</sequence>
<dbReference type="HOGENOM" id="CLU_107690_0_0_1"/>
<dbReference type="Proteomes" id="UP000053820">
    <property type="component" value="Unassembled WGS sequence"/>
</dbReference>
<dbReference type="InterPro" id="IPR052527">
    <property type="entry name" value="Metal_cation-efflux_comp"/>
</dbReference>
<keyword evidence="6" id="KW-0256">Endoplasmic reticulum</keyword>
<keyword evidence="5 12" id="KW-0812">Transmembrane</keyword>
<reference evidence="13 14" key="1">
    <citation type="submission" date="2014-04" db="EMBL/GenBank/DDBJ databases">
        <title>Evolutionary Origins and Diversification of the Mycorrhizal Mutualists.</title>
        <authorList>
            <consortium name="DOE Joint Genome Institute"/>
            <consortium name="Mycorrhizal Genomics Consortium"/>
            <person name="Kohler A."/>
            <person name="Kuo A."/>
            <person name="Nagy L.G."/>
            <person name="Floudas D."/>
            <person name="Copeland A."/>
            <person name="Barry K.W."/>
            <person name="Cichocki N."/>
            <person name="Veneault-Fourrey C."/>
            <person name="LaButti K."/>
            <person name="Lindquist E.A."/>
            <person name="Lipzen A."/>
            <person name="Lundell T."/>
            <person name="Morin E."/>
            <person name="Murat C."/>
            <person name="Riley R."/>
            <person name="Ohm R."/>
            <person name="Sun H."/>
            <person name="Tunlid A."/>
            <person name="Henrissat B."/>
            <person name="Grigoriev I.V."/>
            <person name="Hibbett D.S."/>
            <person name="Martin F."/>
        </authorList>
    </citation>
    <scope>NUCLEOTIDE SEQUENCE [LARGE SCALE GENOMIC DNA]</scope>
    <source>
        <strain evidence="13 14">MD-312</strain>
    </source>
</reference>
<keyword evidence="10" id="KW-0594">Phospholipid biosynthesis</keyword>
<keyword evidence="4" id="KW-0949">S-adenosyl-L-methionine</keyword>
<evidence type="ECO:0000256" key="4">
    <source>
        <dbReference type="ARBA" id="ARBA00022691"/>
    </source>
</evidence>
<comment type="subcellular location">
    <subcellularLocation>
        <location evidence="1">Endomembrane system</location>
        <topology evidence="1">Multi-pass membrane protein</topology>
    </subcellularLocation>
</comment>
<dbReference type="PANTHER" id="PTHR43847:SF1">
    <property type="entry name" value="BLL3993 PROTEIN"/>
    <property type="match status" value="1"/>
</dbReference>
<evidence type="ECO:0000313" key="13">
    <source>
        <dbReference type="EMBL" id="KIJ58498.1"/>
    </source>
</evidence>
<dbReference type="GO" id="GO:0032259">
    <property type="term" value="P:methylation"/>
    <property type="evidence" value="ECO:0007669"/>
    <property type="project" value="UniProtKB-KW"/>
</dbReference>
<keyword evidence="2" id="KW-0444">Lipid biosynthesis</keyword>
<organism evidence="13 14">
    <name type="scientific">Hydnomerulius pinastri MD-312</name>
    <dbReference type="NCBI Taxonomy" id="994086"/>
    <lineage>
        <taxon>Eukaryota</taxon>
        <taxon>Fungi</taxon>
        <taxon>Dikarya</taxon>
        <taxon>Basidiomycota</taxon>
        <taxon>Agaricomycotina</taxon>
        <taxon>Agaricomycetes</taxon>
        <taxon>Agaricomycetidae</taxon>
        <taxon>Boletales</taxon>
        <taxon>Boletales incertae sedis</taxon>
        <taxon>Leucogyrophana</taxon>
    </lineage>
</organism>
<dbReference type="OrthoDB" id="422086at2759"/>
<evidence type="ECO:0000256" key="9">
    <source>
        <dbReference type="ARBA" id="ARBA00023136"/>
    </source>
</evidence>
<keyword evidence="8" id="KW-0443">Lipid metabolism</keyword>
<dbReference type="UniPathway" id="UPA00753"/>
<evidence type="ECO:0000256" key="8">
    <source>
        <dbReference type="ARBA" id="ARBA00023098"/>
    </source>
</evidence>
<evidence type="ECO:0000256" key="5">
    <source>
        <dbReference type="ARBA" id="ARBA00022692"/>
    </source>
</evidence>
<keyword evidence="3" id="KW-0489">Methyltransferase</keyword>
<evidence type="ECO:0000256" key="6">
    <source>
        <dbReference type="ARBA" id="ARBA00022824"/>
    </source>
</evidence>
<dbReference type="AlphaFoldDB" id="A0A0C9VYM6"/>
<evidence type="ECO:0000256" key="7">
    <source>
        <dbReference type="ARBA" id="ARBA00022989"/>
    </source>
</evidence>
<dbReference type="GO" id="GO:0006656">
    <property type="term" value="P:phosphatidylcholine biosynthetic process"/>
    <property type="evidence" value="ECO:0007669"/>
    <property type="project" value="UniProtKB-UniPathway"/>
</dbReference>
<dbReference type="GO" id="GO:0012505">
    <property type="term" value="C:endomembrane system"/>
    <property type="evidence" value="ECO:0007669"/>
    <property type="project" value="UniProtKB-SubCell"/>
</dbReference>
<protein>
    <recommendedName>
        <fullName evidence="15">Protein-S-isoprenylcysteine O-methyltransferase</fullName>
    </recommendedName>
</protein>
<keyword evidence="14" id="KW-1185">Reference proteome</keyword>
<name>A0A0C9VYM6_9AGAM</name>
<accession>A0A0C9VYM6</accession>
<evidence type="ECO:0000313" key="14">
    <source>
        <dbReference type="Proteomes" id="UP000053820"/>
    </source>
</evidence>
<evidence type="ECO:0000256" key="1">
    <source>
        <dbReference type="ARBA" id="ARBA00004127"/>
    </source>
</evidence>
<keyword evidence="11" id="KW-1208">Phospholipid metabolism</keyword>
<evidence type="ECO:0000256" key="11">
    <source>
        <dbReference type="ARBA" id="ARBA00023264"/>
    </source>
</evidence>
<feature type="transmembrane region" description="Helical" evidence="12">
    <location>
        <begin position="156"/>
        <end position="180"/>
    </location>
</feature>
<dbReference type="Gene3D" id="1.20.120.1630">
    <property type="match status" value="1"/>
</dbReference>
<evidence type="ECO:0000256" key="2">
    <source>
        <dbReference type="ARBA" id="ARBA00022516"/>
    </source>
</evidence>
<dbReference type="GO" id="GO:0008168">
    <property type="term" value="F:methyltransferase activity"/>
    <property type="evidence" value="ECO:0007669"/>
    <property type="project" value="UniProtKB-KW"/>
</dbReference>
<proteinExistence type="predicted"/>
<feature type="transmembrane region" description="Helical" evidence="12">
    <location>
        <begin position="51"/>
        <end position="70"/>
    </location>
</feature>
<evidence type="ECO:0008006" key="15">
    <source>
        <dbReference type="Google" id="ProtNLM"/>
    </source>
</evidence>